<dbReference type="Proteomes" id="UP001642464">
    <property type="component" value="Unassembled WGS sequence"/>
</dbReference>
<dbReference type="Pfam" id="PF08123">
    <property type="entry name" value="DOT1"/>
    <property type="match status" value="1"/>
</dbReference>
<feature type="coiled-coil region" evidence="7">
    <location>
        <begin position="150"/>
        <end position="198"/>
    </location>
</feature>
<dbReference type="EC" id="2.1.1.360" evidence="1 6"/>
<evidence type="ECO:0000259" key="10">
    <source>
        <dbReference type="PROSITE" id="PS51569"/>
    </source>
</evidence>
<feature type="region of interest" description="Disordered" evidence="8">
    <location>
        <begin position="270"/>
        <end position="290"/>
    </location>
</feature>
<keyword evidence="6" id="KW-0949">S-adenosyl-L-methionine</keyword>
<evidence type="ECO:0000256" key="5">
    <source>
        <dbReference type="ARBA" id="ARBA00047770"/>
    </source>
</evidence>
<evidence type="ECO:0000256" key="7">
    <source>
        <dbReference type="SAM" id="Coils"/>
    </source>
</evidence>
<gene>
    <name evidence="11" type="ORF">SCF082_LOCUS27773</name>
</gene>
<proteinExistence type="inferred from homology"/>
<dbReference type="InterPro" id="IPR030445">
    <property type="entry name" value="H3-K79_meTrfase"/>
</dbReference>
<keyword evidence="9" id="KW-1133">Transmembrane helix</keyword>
<evidence type="ECO:0000256" key="6">
    <source>
        <dbReference type="RuleBase" id="RU271113"/>
    </source>
</evidence>
<name>A0ABP0MI11_9DINO</name>
<keyword evidence="6" id="KW-0539">Nucleus</keyword>
<dbReference type="InterPro" id="IPR027267">
    <property type="entry name" value="AH/BAR_dom_sf"/>
</dbReference>
<dbReference type="EMBL" id="CAXAMM010021657">
    <property type="protein sequence ID" value="CAK9050342.1"/>
    <property type="molecule type" value="Genomic_DNA"/>
</dbReference>
<dbReference type="Gene3D" id="3.40.50.150">
    <property type="entry name" value="Vaccinia Virus protein VP39"/>
    <property type="match status" value="1"/>
</dbReference>
<comment type="function">
    <text evidence="6">Histone methyltransferase that specifically trimethylates histone H3 to form H3K79me3. This methylation is required for telomere silencing and for the pachytene checkpoint during the meiotic cell cycle by allowing the recruitment of RAD9 to double strand breaks. Nucleosomes are preferred as substrate compared to free histone.</text>
</comment>
<dbReference type="InterPro" id="IPR025789">
    <property type="entry name" value="DOT1_dom"/>
</dbReference>
<accession>A0ABP0MI11</accession>
<dbReference type="PROSITE" id="PS51569">
    <property type="entry name" value="DOT1"/>
    <property type="match status" value="1"/>
</dbReference>
<keyword evidence="7" id="KW-0175">Coiled coil</keyword>
<keyword evidence="6" id="KW-0489">Methyltransferase</keyword>
<dbReference type="SUPFAM" id="SSF53335">
    <property type="entry name" value="S-adenosyl-L-methionine-dependent methyltransferases"/>
    <property type="match status" value="1"/>
</dbReference>
<evidence type="ECO:0000256" key="4">
    <source>
        <dbReference type="ARBA" id="ARBA00029821"/>
    </source>
</evidence>
<dbReference type="InterPro" id="IPR029063">
    <property type="entry name" value="SAM-dependent_MTases_sf"/>
</dbReference>
<keyword evidence="3 6" id="KW-0156">Chromatin regulator</keyword>
<keyword evidence="6" id="KW-0808">Transferase</keyword>
<evidence type="ECO:0000313" key="11">
    <source>
        <dbReference type="EMBL" id="CAK9050342.1"/>
    </source>
</evidence>
<protein>
    <recommendedName>
        <fullName evidence="2 6">Histone-lysine N-methyltransferase, H3 lysine-79 specific</fullName>
        <ecNumber evidence="1 6">2.1.1.360</ecNumber>
    </recommendedName>
    <alternativeName>
        <fullName evidence="4 6">Histone H3-K79 methyltransferase</fullName>
    </alternativeName>
</protein>
<evidence type="ECO:0000256" key="8">
    <source>
        <dbReference type="SAM" id="MobiDB-lite"/>
    </source>
</evidence>
<keyword evidence="9" id="KW-0472">Membrane</keyword>
<keyword evidence="12" id="KW-1185">Reference proteome</keyword>
<feature type="domain" description="DOT1" evidence="10">
    <location>
        <begin position="303"/>
        <end position="627"/>
    </location>
</feature>
<feature type="region of interest" description="Disordered" evidence="8">
    <location>
        <begin position="660"/>
        <end position="704"/>
    </location>
</feature>
<feature type="transmembrane region" description="Helical" evidence="9">
    <location>
        <begin position="203"/>
        <end position="222"/>
    </location>
</feature>
<evidence type="ECO:0000256" key="9">
    <source>
        <dbReference type="SAM" id="Phobius"/>
    </source>
</evidence>
<reference evidence="11 12" key="1">
    <citation type="submission" date="2024-02" db="EMBL/GenBank/DDBJ databases">
        <authorList>
            <person name="Chen Y."/>
            <person name="Shah S."/>
            <person name="Dougan E. K."/>
            <person name="Thang M."/>
            <person name="Chan C."/>
        </authorList>
    </citation>
    <scope>NUCLEOTIDE SEQUENCE [LARGE SCALE GENOMIC DNA]</scope>
</reference>
<comment type="subcellular location">
    <subcellularLocation>
        <location evidence="6">Nucleus</location>
    </subcellularLocation>
</comment>
<evidence type="ECO:0000313" key="12">
    <source>
        <dbReference type="Proteomes" id="UP001642464"/>
    </source>
</evidence>
<comment type="miscellaneous">
    <text evidence="6">In contrast to other lysine histone methyltransferases, it does not contain a SET domain, suggesting the existence of another mechanism for methylation of lysine residues of histones.</text>
</comment>
<organism evidence="11 12">
    <name type="scientific">Durusdinium trenchii</name>
    <dbReference type="NCBI Taxonomy" id="1381693"/>
    <lineage>
        <taxon>Eukaryota</taxon>
        <taxon>Sar</taxon>
        <taxon>Alveolata</taxon>
        <taxon>Dinophyceae</taxon>
        <taxon>Suessiales</taxon>
        <taxon>Symbiodiniaceae</taxon>
        <taxon>Durusdinium</taxon>
    </lineage>
</organism>
<dbReference type="Gene3D" id="1.20.1270.60">
    <property type="entry name" value="Arfaptin homology (AH) domain/BAR domain"/>
    <property type="match status" value="1"/>
</dbReference>
<evidence type="ECO:0000256" key="3">
    <source>
        <dbReference type="ARBA" id="ARBA00022853"/>
    </source>
</evidence>
<dbReference type="PANTHER" id="PTHR21451">
    <property type="entry name" value="HISTONE H3 METHYLTRANSFERASE"/>
    <property type="match status" value="1"/>
</dbReference>
<comment type="catalytic activity">
    <reaction evidence="5 6">
        <text>L-lysyl(79)-[histone H3] + 3 S-adenosyl-L-methionine = N(6),N(6),N(6)-trimethyl-L-lysyl(79)-[histone H3] + 3 S-adenosyl-L-homocysteine + 3 H(+)</text>
        <dbReference type="Rhea" id="RHEA:60328"/>
        <dbReference type="Rhea" id="RHEA-COMP:15549"/>
        <dbReference type="Rhea" id="RHEA-COMP:15552"/>
        <dbReference type="ChEBI" id="CHEBI:15378"/>
        <dbReference type="ChEBI" id="CHEBI:29969"/>
        <dbReference type="ChEBI" id="CHEBI:57856"/>
        <dbReference type="ChEBI" id="CHEBI:59789"/>
        <dbReference type="ChEBI" id="CHEBI:61961"/>
        <dbReference type="EC" id="2.1.1.360"/>
    </reaction>
</comment>
<comment type="similarity">
    <text evidence="6">Belongs to the class I-like SAM-binding methyltransferase superfamily. DOT1 family.</text>
</comment>
<feature type="transmembrane region" description="Helical" evidence="9">
    <location>
        <begin position="242"/>
        <end position="262"/>
    </location>
</feature>
<keyword evidence="9" id="KW-0812">Transmembrane</keyword>
<evidence type="ECO:0000256" key="2">
    <source>
        <dbReference type="ARBA" id="ARBA00020987"/>
    </source>
</evidence>
<sequence>MIAPMSSTASLDGFSVVGDVPAPDHMNDPIAHLENHIGQIVSYFGDGHEMIKMSMKQGETTIENLSIMERELRSHRDHDAAKRIVKYSQAASVHSVNQVLPMRGHIQEIAELLCEVVDPDVQMDPQSLKHVILAVHQESEAAHRIATSGLEKFQQLVEQLNDIFQDYQERIEKAKQQVEDSQKSATEYEEEAHRLKKKSDTSGILAVVSGATSVPAASIPWITAGTQGGWVTAAVTVFNPWGVVIGTTLTAACVGYSIYAGVGRREAQREKEQALQEKEKAEKDAERGKAVVEKTQTNMDLASQMRDTAQTHETLWDGMSKAAVQAANTFSQLRHIDPSGARRKRFEDKMKTYTSHLLAFVQAVDEYLFFLHKKGLIPPNFRLESTVGREKFLQMERDWTAAADGLNSTSESWEDLVFNNLLKGYGEVTYHGMERLYDALELRNEDVFYDLGCGVGKLVLYVALRGAAQRSVGLEVGQRRFLLAEGARNSLDEEMEHQKKKHGPEGQPSTECRFQLLISMYRYLDPTVAVLTNLCMDMGVQSRTLNCLLRCPCFRRLVSITPLPHTRLKLVRSVLVSCTWAKVSAWQVYDVLPPQEPLARSWITGPTALKRSNSSHTSVLKRRESLTNVEKKDLLPPILSPQTLRKSKILPNARRCASVKRTVPRASSTLETKLPGLVTATGPATATEKLPGAATPSSEKEKEA</sequence>
<evidence type="ECO:0000256" key="1">
    <source>
        <dbReference type="ARBA" id="ARBA00012190"/>
    </source>
</evidence>
<comment type="caution">
    <text evidence="11">The sequence shown here is derived from an EMBL/GenBank/DDBJ whole genome shotgun (WGS) entry which is preliminary data.</text>
</comment>